<keyword evidence="3" id="KW-0050">Antiport</keyword>
<dbReference type="InterPro" id="IPR002758">
    <property type="entry name" value="Cation_antiport_E"/>
</dbReference>
<comment type="caution">
    <text evidence="9">The sequence shown here is derived from an EMBL/GenBank/DDBJ whole genome shotgun (WGS) entry which is preliminary data.</text>
</comment>
<dbReference type="RefSeq" id="WP_268041551.1">
    <property type="nucleotide sequence ID" value="NZ_JAPQER010000006.1"/>
</dbReference>
<name>A0ABT4D3K8_9CLOT</name>
<keyword evidence="6 8" id="KW-1133">Transmembrane helix</keyword>
<dbReference type="Pfam" id="PF01899">
    <property type="entry name" value="MNHE"/>
    <property type="match status" value="1"/>
</dbReference>
<feature type="transmembrane region" description="Helical" evidence="8">
    <location>
        <begin position="27"/>
        <end position="45"/>
    </location>
</feature>
<reference evidence="9" key="1">
    <citation type="submission" date="2022-12" db="EMBL/GenBank/DDBJ databases">
        <authorList>
            <person name="Wang J."/>
        </authorList>
    </citation>
    <scope>NUCLEOTIDE SEQUENCE</scope>
    <source>
        <strain evidence="9">HY-45-18</strain>
    </source>
</reference>
<evidence type="ECO:0000313" key="9">
    <source>
        <dbReference type="EMBL" id="MCY6485227.1"/>
    </source>
</evidence>
<dbReference type="EMBL" id="JAPQER010000006">
    <property type="protein sequence ID" value="MCY6485227.1"/>
    <property type="molecule type" value="Genomic_DNA"/>
</dbReference>
<evidence type="ECO:0000256" key="3">
    <source>
        <dbReference type="ARBA" id="ARBA00022449"/>
    </source>
</evidence>
<keyword evidence="3" id="KW-0813">Transport</keyword>
<feature type="transmembrane region" description="Helical" evidence="8">
    <location>
        <begin position="57"/>
        <end position="76"/>
    </location>
</feature>
<evidence type="ECO:0000256" key="1">
    <source>
        <dbReference type="ARBA" id="ARBA00004651"/>
    </source>
</evidence>
<evidence type="ECO:0000256" key="4">
    <source>
        <dbReference type="ARBA" id="ARBA00022475"/>
    </source>
</evidence>
<evidence type="ECO:0000256" key="5">
    <source>
        <dbReference type="ARBA" id="ARBA00022692"/>
    </source>
</evidence>
<keyword evidence="5 8" id="KW-0812">Transmembrane</keyword>
<dbReference type="PANTHER" id="PTHR34584:SF1">
    <property type="entry name" value="NA(+)_H(+) ANTIPORTER SUBUNIT E1"/>
    <property type="match status" value="1"/>
</dbReference>
<comment type="subcellular location">
    <subcellularLocation>
        <location evidence="1">Cell membrane</location>
        <topology evidence="1">Multi-pass membrane protein</topology>
    </subcellularLocation>
</comment>
<evidence type="ECO:0000256" key="7">
    <source>
        <dbReference type="ARBA" id="ARBA00023136"/>
    </source>
</evidence>
<keyword evidence="7 8" id="KW-0472">Membrane</keyword>
<protein>
    <submittedName>
        <fullName evidence="9">Na+/H+ antiporter subunit E</fullName>
    </submittedName>
</protein>
<gene>
    <name evidence="9" type="ORF">OW763_12845</name>
</gene>
<sequence length="156" mass="17747">MIFKVIILYVLFWTVLSGNVNIETVTIGVLLSLMIAIFNTELIHSSDIKGKFSISKLKYWIVYIGVLIKEIFIANFKVAKIVLSTKMEISPQIVKFKTKLKSEFCRTILANSITLTPGTITVLMENDELVVHCLKSEYKEDLLDSKFEKILLKVEG</sequence>
<keyword evidence="4" id="KW-1003">Cell membrane</keyword>
<evidence type="ECO:0000256" key="8">
    <source>
        <dbReference type="SAM" id="Phobius"/>
    </source>
</evidence>
<keyword evidence="10" id="KW-1185">Reference proteome</keyword>
<evidence type="ECO:0000313" key="10">
    <source>
        <dbReference type="Proteomes" id="UP001078443"/>
    </source>
</evidence>
<proteinExistence type="inferred from homology"/>
<evidence type="ECO:0000256" key="6">
    <source>
        <dbReference type="ARBA" id="ARBA00022989"/>
    </source>
</evidence>
<evidence type="ECO:0000256" key="2">
    <source>
        <dbReference type="ARBA" id="ARBA00006228"/>
    </source>
</evidence>
<organism evidence="9 10">
    <name type="scientific">Clostridium aestuarii</name>
    <dbReference type="NCBI Taxonomy" id="338193"/>
    <lineage>
        <taxon>Bacteria</taxon>
        <taxon>Bacillati</taxon>
        <taxon>Bacillota</taxon>
        <taxon>Clostridia</taxon>
        <taxon>Eubacteriales</taxon>
        <taxon>Clostridiaceae</taxon>
        <taxon>Clostridium</taxon>
    </lineage>
</organism>
<dbReference type="PIRSF" id="PIRSF019239">
    <property type="entry name" value="MrpE"/>
    <property type="match status" value="1"/>
</dbReference>
<dbReference type="PANTHER" id="PTHR34584">
    <property type="entry name" value="NA(+)/H(+) ANTIPORTER SUBUNIT E1"/>
    <property type="match status" value="1"/>
</dbReference>
<comment type="similarity">
    <text evidence="2">Belongs to the CPA3 antiporters (TC 2.A.63) subunit E family.</text>
</comment>
<dbReference type="Proteomes" id="UP001078443">
    <property type="component" value="Unassembled WGS sequence"/>
</dbReference>
<accession>A0ABT4D3K8</accession>